<keyword evidence="6" id="KW-1185">Reference proteome</keyword>
<evidence type="ECO:0000256" key="3">
    <source>
        <dbReference type="ARBA" id="ARBA00022691"/>
    </source>
</evidence>
<dbReference type="Gene3D" id="2.70.160.11">
    <property type="entry name" value="Hnrnp arginine n-methyltransferase1"/>
    <property type="match status" value="1"/>
</dbReference>
<dbReference type="InterPro" id="IPR029063">
    <property type="entry name" value="SAM-dependent_MTases_sf"/>
</dbReference>
<dbReference type="OrthoDB" id="5383291at2"/>
<dbReference type="EMBL" id="CP020569">
    <property type="protein sequence ID" value="ARF54211.1"/>
    <property type="molecule type" value="Genomic_DNA"/>
</dbReference>
<keyword evidence="3" id="KW-0949">S-adenosyl-L-methionine</keyword>
<evidence type="ECO:0000256" key="1">
    <source>
        <dbReference type="ARBA" id="ARBA00022603"/>
    </source>
</evidence>
<dbReference type="RefSeq" id="WP_083103993.1">
    <property type="nucleotide sequence ID" value="NZ_CP020569.1"/>
</dbReference>
<dbReference type="InterPro" id="IPR055135">
    <property type="entry name" value="PRMT_dom"/>
</dbReference>
<gene>
    <name evidence="5" type="ORF">B1H19_08390</name>
</gene>
<keyword evidence="1" id="KW-0489">Methyltransferase</keyword>
<dbReference type="PROSITE" id="PS51678">
    <property type="entry name" value="SAM_MT_PRMT"/>
    <property type="match status" value="1"/>
</dbReference>
<evidence type="ECO:0000313" key="6">
    <source>
        <dbReference type="Proteomes" id="UP000192726"/>
    </source>
</evidence>
<dbReference type="Pfam" id="PF06325">
    <property type="entry name" value="PrmA"/>
    <property type="match status" value="1"/>
</dbReference>
<keyword evidence="2" id="KW-0808">Transferase</keyword>
<feature type="domain" description="Protein arginine N-methyltransferase" evidence="4">
    <location>
        <begin position="232"/>
        <end position="351"/>
    </location>
</feature>
<dbReference type="PANTHER" id="PTHR11006:SF4">
    <property type="entry name" value="PROTEIN ARGININE N-METHYLTRANSFERASE 7"/>
    <property type="match status" value="1"/>
</dbReference>
<protein>
    <recommendedName>
        <fullName evidence="4">Protein arginine N-methyltransferase domain-containing protein</fullName>
    </recommendedName>
</protein>
<dbReference type="Proteomes" id="UP000192726">
    <property type="component" value="Chromosome"/>
</dbReference>
<name>A0A1V0TMQ7_9ACTN</name>
<dbReference type="PANTHER" id="PTHR11006">
    <property type="entry name" value="PROTEIN ARGININE N-METHYLTRANSFERASE"/>
    <property type="match status" value="1"/>
</dbReference>
<dbReference type="GO" id="GO:0042054">
    <property type="term" value="F:histone methyltransferase activity"/>
    <property type="evidence" value="ECO:0007669"/>
    <property type="project" value="TreeGrafter"/>
</dbReference>
<dbReference type="SUPFAM" id="SSF53335">
    <property type="entry name" value="S-adenosyl-L-methionine-dependent methyltransferases"/>
    <property type="match status" value="1"/>
</dbReference>
<dbReference type="CDD" id="cd02440">
    <property type="entry name" value="AdoMet_MTases"/>
    <property type="match status" value="1"/>
</dbReference>
<evidence type="ECO:0000259" key="4">
    <source>
        <dbReference type="Pfam" id="PF22528"/>
    </source>
</evidence>
<sequence length="361" mass="38725">MSISVNSLTNGNTEFRDEEFAALGLDTSPGLRLALASLQTQAQELSRLVTATVDAMARPRESLSPHSAAFAEIASRTIPRWHFAMLNDTERNDALIVALERRIPAGAHVLDIGTGTGLLAMAAARAGAGRVITCEENPLLAEIARQIIAEHGMSDVITVVNKRSTHLEMGRDLERPVDVLISEIVDCGLIGEGLLPTMRHARSQLLAPGGVLIPGAARVLGQLIHSEVADGLNRVDNAGGFDVSLMNMASTRGHFPVRLHTWPHEVLSGPVELLDFDLLTDPLEAGSRVVPVPVTAAGPATALVAWFELDLGSGVVLRNSPDNVGSHWMQALIPFDKPLPVSPGERLDVELHWTDHSLFAR</sequence>
<dbReference type="STRING" id="553510.B1H19_08390"/>
<dbReference type="InterPro" id="IPR025799">
    <property type="entry name" value="Arg_MeTrfase"/>
</dbReference>
<dbReference type="Gene3D" id="3.40.50.150">
    <property type="entry name" value="Vaccinia Virus protein VP39"/>
    <property type="match status" value="1"/>
</dbReference>
<evidence type="ECO:0000256" key="2">
    <source>
        <dbReference type="ARBA" id="ARBA00022679"/>
    </source>
</evidence>
<evidence type="ECO:0000313" key="5">
    <source>
        <dbReference type="EMBL" id="ARF54211.1"/>
    </source>
</evidence>
<reference evidence="5 6" key="1">
    <citation type="submission" date="2017-04" db="EMBL/GenBank/DDBJ databases">
        <title>Complete Genome Sequence of Streptomyces gilvosporeus F607, a Capable Producer of Natamycin.</title>
        <authorList>
            <person name="Zong G."/>
            <person name="Zhong C."/>
            <person name="Fu J."/>
            <person name="Qin R."/>
            <person name="Cao G."/>
        </authorList>
    </citation>
    <scope>NUCLEOTIDE SEQUENCE [LARGE SCALE GENOMIC DNA]</scope>
    <source>
        <strain evidence="5 6">F607</strain>
    </source>
</reference>
<proteinExistence type="predicted"/>
<accession>A0A1V0TMQ7</accession>
<dbReference type="KEGG" id="sgv:B1H19_08390"/>
<dbReference type="GO" id="GO:0016274">
    <property type="term" value="F:protein-arginine N-methyltransferase activity"/>
    <property type="evidence" value="ECO:0007669"/>
    <property type="project" value="InterPro"/>
</dbReference>
<dbReference type="AlphaFoldDB" id="A0A1V0TMQ7"/>
<dbReference type="GO" id="GO:0032259">
    <property type="term" value="P:methylation"/>
    <property type="evidence" value="ECO:0007669"/>
    <property type="project" value="UniProtKB-KW"/>
</dbReference>
<dbReference type="Pfam" id="PF22528">
    <property type="entry name" value="PRMT_C"/>
    <property type="match status" value="1"/>
</dbReference>
<organism evidence="5 6">
    <name type="scientific">Streptomyces gilvosporeus</name>
    <dbReference type="NCBI Taxonomy" id="553510"/>
    <lineage>
        <taxon>Bacteria</taxon>
        <taxon>Bacillati</taxon>
        <taxon>Actinomycetota</taxon>
        <taxon>Actinomycetes</taxon>
        <taxon>Kitasatosporales</taxon>
        <taxon>Streptomycetaceae</taxon>
        <taxon>Streptomyces</taxon>
    </lineage>
</organism>